<dbReference type="Pfam" id="PF20155">
    <property type="entry name" value="TMP_3"/>
    <property type="match status" value="1"/>
</dbReference>
<protein>
    <submittedName>
        <fullName evidence="3">Tape measure protein</fullName>
    </submittedName>
</protein>
<feature type="region of interest" description="Disordered" evidence="1">
    <location>
        <begin position="353"/>
        <end position="401"/>
    </location>
</feature>
<sequence>MQMSKQDIGQLVYEVSMDVQELMEARQKIDSQLYGLNKSANSAGQSIDRLEKKTENLGGGFTRLASAVKGYITVQAALKLIEIADDMAMLQARVTRLSGSMEEAKNTMASLSTIAANTGNSLASTEKLWETLTASLKEAGATNGQVLMLTDTLQKIGVVGGSSAEEMSNALRQFGQSMAGGVVRAEEFNSVLENMPELARQMAAGLGLSIGQLRQRMLEGKLTAEDALNAIQKQASNVNTEFDKMPVTVDRAKNSLDVAFKNMINDLNQSIELTQELAGLMQSVANNLNFYNKNVGDSSRMPKLIELQKEYNSELRDGQRWYETDTIFQQRRGEAARKLKETEGEIAHIRAKAAKDLEESSKPISVKGATSGNSKQDDLIKKSQRRIELSKREGEARARLQAQYDAEDAGIKSDDPRVKSLQDQYAEIYRNTQAQKTNNAEGKKSASQAESIAEKLASLKEQAALSAESTRELSREQAILTAQQSLGSSANQADIKLAGQYAAAKWDTGNAIRAQAAAEKLLPEARENANYKQDIEDLKTALDAKKITQQQADATSEQLAKQHQVNLAKIRSEQVVTPEQVAAGTVDPVQALANENAQKLALIQQFEEQKIITQQQSLALMNAANTQYEQARIDAAWKIWENQNTANQLLGSAIDSLQGGATNAITGLLNGTQSLSEAFANIGSTILNSVVSSIVQMGLEWVKAQMIGQTAQTSAILSNQATATAALAASTASGIASAATLLAAWSPAAMAASIATSGGAAAAGMTGYTTAMTTAQTMAIAGARKNGGPVSAGSMYQVGEGGKPEIYQASTGKQYMIPGDNGKVISNKDMMGAGGGGTSLNQVMNLTVNTTNGLDDATIKQLRQAWKTDTMLIIRDQSTRPKGMLQGRK</sequence>
<reference evidence="3 4" key="1">
    <citation type="submission" date="2019-12" db="EMBL/GenBank/DDBJ databases">
        <title>Erwinia sp. nov., isolated from droppings of birds in the Qinghai-Tiebt plateau of China.</title>
        <authorList>
            <person name="Ge Y."/>
        </authorList>
    </citation>
    <scope>NUCLEOTIDE SEQUENCE [LARGE SCALE GENOMIC DNA]</scope>
    <source>
        <strain evidence="3 4">J780</strain>
    </source>
</reference>
<evidence type="ECO:0000313" key="4">
    <source>
        <dbReference type="Proteomes" id="UP000424752"/>
    </source>
</evidence>
<organism evidence="3 4">
    <name type="scientific">Erwinia sorbitola</name>
    <dbReference type="NCBI Taxonomy" id="2681984"/>
    <lineage>
        <taxon>Bacteria</taxon>
        <taxon>Pseudomonadati</taxon>
        <taxon>Pseudomonadota</taxon>
        <taxon>Gammaproteobacteria</taxon>
        <taxon>Enterobacterales</taxon>
        <taxon>Erwiniaceae</taxon>
        <taxon>Erwinia</taxon>
    </lineage>
</organism>
<evidence type="ECO:0000259" key="2">
    <source>
        <dbReference type="Pfam" id="PF20155"/>
    </source>
</evidence>
<name>A0A6I6EZK2_9GAMM</name>
<evidence type="ECO:0000256" key="1">
    <source>
        <dbReference type="SAM" id="MobiDB-lite"/>
    </source>
</evidence>
<dbReference type="Proteomes" id="UP000424752">
    <property type="component" value="Chromosome"/>
</dbReference>
<gene>
    <name evidence="3" type="ORF">GN242_07620</name>
</gene>
<dbReference type="InterPro" id="IPR013491">
    <property type="entry name" value="Tape_meas_N"/>
</dbReference>
<evidence type="ECO:0000313" key="3">
    <source>
        <dbReference type="EMBL" id="QGU87090.1"/>
    </source>
</evidence>
<accession>A0A6I6EZK2</accession>
<dbReference type="AlphaFoldDB" id="A0A6I6EZK2"/>
<dbReference type="KEGG" id="erwi:GN242_07620"/>
<dbReference type="EMBL" id="CP046509">
    <property type="protein sequence ID" value="QGU87090.1"/>
    <property type="molecule type" value="Genomic_DNA"/>
</dbReference>
<proteinExistence type="predicted"/>
<feature type="compositionally biased region" description="Basic and acidic residues" evidence="1">
    <location>
        <begin position="375"/>
        <end position="398"/>
    </location>
</feature>
<dbReference type="NCBIfam" id="TIGR02675">
    <property type="entry name" value="tape_meas_nterm"/>
    <property type="match status" value="1"/>
</dbReference>
<feature type="domain" description="Tape measure protein N-terminal" evidence="2">
    <location>
        <begin position="79"/>
        <end position="269"/>
    </location>
</feature>